<keyword evidence="3" id="KW-1185">Reference proteome</keyword>
<sequence length="108" mass="12119">MNSINYITLALFIALAVSRTEEWRLFGRESRIFSDELDRRLAAWGTLIIRVVTLVAWLALGVTAEAWLGGRIVSPAEIDQMLTMLLTYALIDGMNGREYLFGKGGDRP</sequence>
<feature type="transmembrane region" description="Helical" evidence="1">
    <location>
        <begin position="44"/>
        <end position="68"/>
    </location>
</feature>
<evidence type="ECO:0000313" key="2">
    <source>
        <dbReference type="EMBL" id="TVO57554.1"/>
    </source>
</evidence>
<protein>
    <submittedName>
        <fullName evidence="2">Uncharacterized protein</fullName>
    </submittedName>
</protein>
<reference evidence="2 3" key="1">
    <citation type="submission" date="2019-07" db="EMBL/GenBank/DDBJ databases">
        <title>The pathways for chlorine oxyanion respiration interact through the shared metabolite chlorate.</title>
        <authorList>
            <person name="Barnum T.P."/>
            <person name="Cheng Y."/>
            <person name="Hill K.A."/>
            <person name="Lucas L.N."/>
            <person name="Carlson H.K."/>
            <person name="Coates J.D."/>
        </authorList>
    </citation>
    <scope>NUCLEOTIDE SEQUENCE [LARGE SCALE GENOMIC DNA]</scope>
    <source>
        <strain evidence="2 3">SFB-3</strain>
    </source>
</reference>
<dbReference type="RefSeq" id="WP_144309027.1">
    <property type="nucleotide sequence ID" value="NZ_VMNK01000006.1"/>
</dbReference>
<evidence type="ECO:0000313" key="3">
    <source>
        <dbReference type="Proteomes" id="UP000319502"/>
    </source>
</evidence>
<keyword evidence="1" id="KW-1133">Transmembrane helix</keyword>
<name>A0A557QXA8_9RHOO</name>
<dbReference type="AlphaFoldDB" id="A0A557QXA8"/>
<dbReference type="EMBL" id="VMNK01000006">
    <property type="protein sequence ID" value="TVO57554.1"/>
    <property type="molecule type" value="Genomic_DNA"/>
</dbReference>
<dbReference type="Proteomes" id="UP000319502">
    <property type="component" value="Unassembled WGS sequence"/>
</dbReference>
<gene>
    <name evidence="2" type="ORF">FHP91_07710</name>
</gene>
<accession>A0A557QXA8</accession>
<evidence type="ECO:0000256" key="1">
    <source>
        <dbReference type="SAM" id="Phobius"/>
    </source>
</evidence>
<keyword evidence="1" id="KW-0472">Membrane</keyword>
<keyword evidence="1" id="KW-0812">Transmembrane</keyword>
<organism evidence="2 3">
    <name type="scientific">Denitromonas halophila</name>
    <dbReference type="NCBI Taxonomy" id="1629404"/>
    <lineage>
        <taxon>Bacteria</taxon>
        <taxon>Pseudomonadati</taxon>
        <taxon>Pseudomonadota</taxon>
        <taxon>Betaproteobacteria</taxon>
        <taxon>Rhodocyclales</taxon>
        <taxon>Zoogloeaceae</taxon>
        <taxon>Denitromonas</taxon>
    </lineage>
</organism>
<proteinExistence type="predicted"/>
<comment type="caution">
    <text evidence="2">The sequence shown here is derived from an EMBL/GenBank/DDBJ whole genome shotgun (WGS) entry which is preliminary data.</text>
</comment>